<keyword evidence="1" id="KW-0732">Signal</keyword>
<reference evidence="2 3" key="1">
    <citation type="submission" date="2019-07" db="EMBL/GenBank/DDBJ databases">
        <authorList>
            <person name="Huq M.A."/>
        </authorList>
    </citation>
    <scope>NUCLEOTIDE SEQUENCE [LARGE SCALE GENOMIC DNA]</scope>
    <source>
        <strain evidence="2 3">MAH-3</strain>
    </source>
</reference>
<evidence type="ECO:0000313" key="2">
    <source>
        <dbReference type="EMBL" id="TSJ44990.1"/>
    </source>
</evidence>
<dbReference type="Proteomes" id="UP000316008">
    <property type="component" value="Unassembled WGS sequence"/>
</dbReference>
<protein>
    <submittedName>
        <fullName evidence="2">Uncharacterized protein</fullName>
    </submittedName>
</protein>
<gene>
    <name evidence="2" type="ORF">FO442_10365</name>
</gene>
<dbReference type="AlphaFoldDB" id="A0A556MYJ3"/>
<proteinExistence type="predicted"/>
<organism evidence="2 3">
    <name type="scientific">Fluviicola chungangensis</name>
    <dbReference type="NCBI Taxonomy" id="2597671"/>
    <lineage>
        <taxon>Bacteria</taxon>
        <taxon>Pseudomonadati</taxon>
        <taxon>Bacteroidota</taxon>
        <taxon>Flavobacteriia</taxon>
        <taxon>Flavobacteriales</taxon>
        <taxon>Crocinitomicaceae</taxon>
        <taxon>Fluviicola</taxon>
    </lineage>
</organism>
<feature type="chain" id="PRO_5021997870" evidence="1">
    <location>
        <begin position="20"/>
        <end position="116"/>
    </location>
</feature>
<dbReference type="OrthoDB" id="9553778at2"/>
<keyword evidence="3" id="KW-1185">Reference proteome</keyword>
<dbReference type="RefSeq" id="WP_144333111.1">
    <property type="nucleotide sequence ID" value="NZ_VLPL01000004.1"/>
</dbReference>
<feature type="signal peptide" evidence="1">
    <location>
        <begin position="1"/>
        <end position="19"/>
    </location>
</feature>
<dbReference type="EMBL" id="VLPL01000004">
    <property type="protein sequence ID" value="TSJ44990.1"/>
    <property type="molecule type" value="Genomic_DNA"/>
</dbReference>
<sequence>MKKICFLFVICFFSQGVFSQTSVFKLNQEKARYNQTQHTSQIVSNTFYSQTPVTQADLVQISAVMENKDGYVSCTLTPQNKLVVEHENWVETKDIVDVIGQFVPVKLEAITEYSTK</sequence>
<evidence type="ECO:0000313" key="3">
    <source>
        <dbReference type="Proteomes" id="UP000316008"/>
    </source>
</evidence>
<accession>A0A556MYJ3</accession>
<evidence type="ECO:0000256" key="1">
    <source>
        <dbReference type="SAM" id="SignalP"/>
    </source>
</evidence>
<comment type="caution">
    <text evidence="2">The sequence shown here is derived from an EMBL/GenBank/DDBJ whole genome shotgun (WGS) entry which is preliminary data.</text>
</comment>
<name>A0A556MYJ3_9FLAO</name>